<keyword evidence="3" id="KW-1185">Reference proteome</keyword>
<dbReference type="Proteomes" id="UP000275078">
    <property type="component" value="Unassembled WGS sequence"/>
</dbReference>
<name>A0A3N4HE05_ASCIM</name>
<dbReference type="AlphaFoldDB" id="A0A3N4HE05"/>
<evidence type="ECO:0000256" key="1">
    <source>
        <dbReference type="SAM" id="MobiDB-lite"/>
    </source>
</evidence>
<dbReference type="EMBL" id="ML119895">
    <property type="protein sequence ID" value="RPA71847.1"/>
    <property type="molecule type" value="Genomic_DNA"/>
</dbReference>
<evidence type="ECO:0000313" key="2">
    <source>
        <dbReference type="EMBL" id="RPA71847.1"/>
    </source>
</evidence>
<evidence type="ECO:0000313" key="3">
    <source>
        <dbReference type="Proteomes" id="UP000275078"/>
    </source>
</evidence>
<reference evidence="2 3" key="1">
    <citation type="journal article" date="2018" name="Nat. Ecol. Evol.">
        <title>Pezizomycetes genomes reveal the molecular basis of ectomycorrhizal truffle lifestyle.</title>
        <authorList>
            <person name="Murat C."/>
            <person name="Payen T."/>
            <person name="Noel B."/>
            <person name="Kuo A."/>
            <person name="Morin E."/>
            <person name="Chen J."/>
            <person name="Kohler A."/>
            <person name="Krizsan K."/>
            <person name="Balestrini R."/>
            <person name="Da Silva C."/>
            <person name="Montanini B."/>
            <person name="Hainaut M."/>
            <person name="Levati E."/>
            <person name="Barry K.W."/>
            <person name="Belfiori B."/>
            <person name="Cichocki N."/>
            <person name="Clum A."/>
            <person name="Dockter R.B."/>
            <person name="Fauchery L."/>
            <person name="Guy J."/>
            <person name="Iotti M."/>
            <person name="Le Tacon F."/>
            <person name="Lindquist E.A."/>
            <person name="Lipzen A."/>
            <person name="Malagnac F."/>
            <person name="Mello A."/>
            <person name="Molinier V."/>
            <person name="Miyauchi S."/>
            <person name="Poulain J."/>
            <person name="Riccioni C."/>
            <person name="Rubini A."/>
            <person name="Sitrit Y."/>
            <person name="Splivallo R."/>
            <person name="Traeger S."/>
            <person name="Wang M."/>
            <person name="Zifcakova L."/>
            <person name="Wipf D."/>
            <person name="Zambonelli A."/>
            <person name="Paolocci F."/>
            <person name="Nowrousian M."/>
            <person name="Ottonello S."/>
            <person name="Baldrian P."/>
            <person name="Spatafora J.W."/>
            <person name="Henrissat B."/>
            <person name="Nagy L.G."/>
            <person name="Aury J.M."/>
            <person name="Wincker P."/>
            <person name="Grigoriev I.V."/>
            <person name="Bonfante P."/>
            <person name="Martin F.M."/>
        </authorList>
    </citation>
    <scope>NUCLEOTIDE SEQUENCE [LARGE SCALE GENOMIC DNA]</scope>
    <source>
        <strain evidence="2 3">RN42</strain>
    </source>
</reference>
<feature type="region of interest" description="Disordered" evidence="1">
    <location>
        <begin position="12"/>
        <end position="56"/>
    </location>
</feature>
<sequence length="175" mass="20503">MAAHGVHIILPPFGNPGNLPPMPHPSPQNSPPPQINHDGNPPPAPIPNPAPFNPNTEKYMIIRTGDTRQVRRRKRRHNHRLNLLKRAYNRTMIVDRWMKWILLADAETGKRPSKICPNTWTKVINTRRGTWYKIGDKMGFPWWRGQRYGRGKMREEWCDWHNVLGVLTQEEREEV</sequence>
<organism evidence="2 3">
    <name type="scientific">Ascobolus immersus RN42</name>
    <dbReference type="NCBI Taxonomy" id="1160509"/>
    <lineage>
        <taxon>Eukaryota</taxon>
        <taxon>Fungi</taxon>
        <taxon>Dikarya</taxon>
        <taxon>Ascomycota</taxon>
        <taxon>Pezizomycotina</taxon>
        <taxon>Pezizomycetes</taxon>
        <taxon>Pezizales</taxon>
        <taxon>Ascobolaceae</taxon>
        <taxon>Ascobolus</taxon>
    </lineage>
</organism>
<accession>A0A3N4HE05</accession>
<protein>
    <submittedName>
        <fullName evidence="2">Uncharacterized protein</fullName>
    </submittedName>
</protein>
<gene>
    <name evidence="2" type="ORF">BJ508DRAFT_335625</name>
</gene>
<proteinExistence type="predicted"/>
<feature type="compositionally biased region" description="Pro residues" evidence="1">
    <location>
        <begin position="18"/>
        <end position="52"/>
    </location>
</feature>